<proteinExistence type="predicted"/>
<evidence type="ECO:0000256" key="3">
    <source>
        <dbReference type="ARBA" id="ARBA00022807"/>
    </source>
</evidence>
<name>A0A125W3Y2_ENTFL</name>
<feature type="transmembrane region" description="Helical" evidence="5">
    <location>
        <begin position="12"/>
        <end position="30"/>
    </location>
</feature>
<keyword evidence="5" id="KW-1133">Transmembrane helix</keyword>
<dbReference type="Proteomes" id="UP000004846">
    <property type="component" value="Unassembled WGS sequence"/>
</dbReference>
<dbReference type="Pfam" id="PF04203">
    <property type="entry name" value="Sortase"/>
    <property type="match status" value="1"/>
</dbReference>
<dbReference type="HOGENOM" id="CLU_045680_4_2_9"/>
<gene>
    <name evidence="6" type="ORF">HMPREF9498_02540</name>
</gene>
<keyword evidence="3" id="KW-0788">Thiol protease</keyword>
<dbReference type="EMBL" id="AEBR01000092">
    <property type="protein sequence ID" value="EFM81846.1"/>
    <property type="molecule type" value="Genomic_DNA"/>
</dbReference>
<dbReference type="RefSeq" id="WP_002354994.1">
    <property type="nucleotide sequence ID" value="NZ_GL454481.1"/>
</dbReference>
<dbReference type="InterPro" id="IPR042007">
    <property type="entry name" value="Sortase_A"/>
</dbReference>
<dbReference type="InterPro" id="IPR023365">
    <property type="entry name" value="Sortase_dom-sf"/>
</dbReference>
<evidence type="ECO:0000256" key="5">
    <source>
        <dbReference type="SAM" id="Phobius"/>
    </source>
</evidence>
<feature type="active site" description="Proton donor/acceptor" evidence="4">
    <location>
        <position position="138"/>
    </location>
</feature>
<evidence type="ECO:0000256" key="1">
    <source>
        <dbReference type="ARBA" id="ARBA00022670"/>
    </source>
</evidence>
<organism evidence="6 7">
    <name type="scientific">Enterococcus faecalis TX4248</name>
    <dbReference type="NCBI Taxonomy" id="749495"/>
    <lineage>
        <taxon>Bacteria</taxon>
        <taxon>Bacillati</taxon>
        <taxon>Bacillota</taxon>
        <taxon>Bacilli</taxon>
        <taxon>Lactobacillales</taxon>
        <taxon>Enterococcaceae</taxon>
        <taxon>Enterococcus</taxon>
    </lineage>
</organism>
<evidence type="ECO:0000313" key="6">
    <source>
        <dbReference type="EMBL" id="EFM81846.1"/>
    </source>
</evidence>
<sequence>MRPKEKKRGKNWLINSLLVLLFIIGLALIFNNQIRSWVVQQNSRSYAVSKLKPADVKKNMARETTFDFDSVESLSTEAVMKAQFENKNLPVIGAIAIPSVEINLPIFKGLSNVALLTGAGTMKEDQVMGKNNYALASHRTEDGVSLFSPLERTKKDELIYITDLSTVYTYKITSVEKIEPTRVELIDDVPGQNMITLITCGDLQATTRIAVQGTLAATTPIKDANDDMLKAFQLEQKTLADWVA</sequence>
<keyword evidence="5" id="KW-0472">Membrane</keyword>
<comment type="caution">
    <text evidence="6">The sequence shown here is derived from an EMBL/GenBank/DDBJ whole genome shotgun (WGS) entry which is preliminary data.</text>
</comment>
<evidence type="ECO:0000256" key="4">
    <source>
        <dbReference type="PIRSR" id="PIRSR605754-1"/>
    </source>
</evidence>
<dbReference type="Gene3D" id="2.40.260.10">
    <property type="entry name" value="Sortase"/>
    <property type="match status" value="1"/>
</dbReference>
<dbReference type="InterPro" id="IPR005754">
    <property type="entry name" value="Sortase"/>
</dbReference>
<protein>
    <submittedName>
        <fullName evidence="6">Sortase family protein</fullName>
    </submittedName>
</protein>
<dbReference type="SMR" id="A0A125W3Y2"/>
<reference evidence="6 7" key="1">
    <citation type="submission" date="2010-07" db="EMBL/GenBank/DDBJ databases">
        <authorList>
            <person name="Sid Ahmed O."/>
        </authorList>
    </citation>
    <scope>NUCLEOTIDE SEQUENCE [LARGE SCALE GENOMIC DNA]</scope>
    <source>
        <strain evidence="6 7">TX4248</strain>
    </source>
</reference>
<dbReference type="GO" id="GO:0006508">
    <property type="term" value="P:proteolysis"/>
    <property type="evidence" value="ECO:0007669"/>
    <property type="project" value="UniProtKB-KW"/>
</dbReference>
<evidence type="ECO:0000256" key="2">
    <source>
        <dbReference type="ARBA" id="ARBA00022801"/>
    </source>
</evidence>
<keyword evidence="5" id="KW-0812">Transmembrane</keyword>
<dbReference type="SUPFAM" id="SSF63817">
    <property type="entry name" value="Sortase"/>
    <property type="match status" value="1"/>
</dbReference>
<keyword evidence="2" id="KW-0378">Hydrolase</keyword>
<evidence type="ECO:0000313" key="7">
    <source>
        <dbReference type="Proteomes" id="UP000004846"/>
    </source>
</evidence>
<dbReference type="GO" id="GO:0008234">
    <property type="term" value="F:cysteine-type peptidase activity"/>
    <property type="evidence" value="ECO:0007669"/>
    <property type="project" value="UniProtKB-KW"/>
</dbReference>
<feature type="active site" description="Acyl-thioester intermediate" evidence="4">
    <location>
        <position position="200"/>
    </location>
</feature>
<accession>A0A125W3Y2</accession>
<dbReference type="AlphaFoldDB" id="A0A125W3Y2"/>
<dbReference type="NCBIfam" id="TIGR01076">
    <property type="entry name" value="sortase_fam"/>
    <property type="match status" value="1"/>
</dbReference>
<keyword evidence="1" id="KW-0645">Protease</keyword>
<dbReference type="CDD" id="cd06165">
    <property type="entry name" value="Sortase_A"/>
    <property type="match status" value="1"/>
</dbReference>
<dbReference type="GeneID" id="60894946"/>